<keyword evidence="3" id="KW-1185">Reference proteome</keyword>
<evidence type="ECO:0000313" key="3">
    <source>
        <dbReference type="Proteomes" id="UP001501183"/>
    </source>
</evidence>
<sequence>MQDGYIPRLAISTSGALRVNTQLKTFADGSTTDAEPTLPFRFTAVNHCLCSRPSNGDRAGILQSDDLTYSAPARST</sequence>
<organism evidence="2 3">
    <name type="scientific">Rhodococcus olei</name>
    <dbReference type="NCBI Taxonomy" id="2161675"/>
    <lineage>
        <taxon>Bacteria</taxon>
        <taxon>Bacillati</taxon>
        <taxon>Actinomycetota</taxon>
        <taxon>Actinomycetes</taxon>
        <taxon>Mycobacteriales</taxon>
        <taxon>Nocardiaceae</taxon>
        <taxon>Rhodococcus</taxon>
    </lineage>
</organism>
<dbReference type="Proteomes" id="UP001501183">
    <property type="component" value="Unassembled WGS sequence"/>
</dbReference>
<dbReference type="EMBL" id="BAABFB010000065">
    <property type="protein sequence ID" value="GAA4485951.1"/>
    <property type="molecule type" value="Genomic_DNA"/>
</dbReference>
<name>A0ABP8PGU1_9NOCA</name>
<evidence type="ECO:0000313" key="2">
    <source>
        <dbReference type="EMBL" id="GAA4485951.1"/>
    </source>
</evidence>
<feature type="region of interest" description="Disordered" evidence="1">
    <location>
        <begin position="56"/>
        <end position="76"/>
    </location>
</feature>
<protein>
    <submittedName>
        <fullName evidence="2">Uncharacterized protein</fullName>
    </submittedName>
</protein>
<gene>
    <name evidence="2" type="ORF">GCM10023094_41530</name>
</gene>
<proteinExistence type="predicted"/>
<accession>A0ABP8PGU1</accession>
<comment type="caution">
    <text evidence="2">The sequence shown here is derived from an EMBL/GenBank/DDBJ whole genome shotgun (WGS) entry which is preliminary data.</text>
</comment>
<evidence type="ECO:0000256" key="1">
    <source>
        <dbReference type="SAM" id="MobiDB-lite"/>
    </source>
</evidence>
<reference evidence="3" key="1">
    <citation type="journal article" date="2019" name="Int. J. Syst. Evol. Microbiol.">
        <title>The Global Catalogue of Microorganisms (GCM) 10K type strain sequencing project: providing services to taxonomists for standard genome sequencing and annotation.</title>
        <authorList>
            <consortium name="The Broad Institute Genomics Platform"/>
            <consortium name="The Broad Institute Genome Sequencing Center for Infectious Disease"/>
            <person name="Wu L."/>
            <person name="Ma J."/>
        </authorList>
    </citation>
    <scope>NUCLEOTIDE SEQUENCE [LARGE SCALE GENOMIC DNA]</scope>
    <source>
        <strain evidence="3">JCM 32206</strain>
    </source>
</reference>